<evidence type="ECO:0000256" key="18">
    <source>
        <dbReference type="PIRSR" id="PIRSR006135-1"/>
    </source>
</evidence>
<keyword evidence="15 19" id="KW-0342">GTP-binding</keyword>
<evidence type="ECO:0000313" key="20">
    <source>
        <dbReference type="EMBL" id="ACZ07884.1"/>
    </source>
</evidence>
<protein>
    <recommendedName>
        <fullName evidence="16">Adenosylcobinamide kinase</fullName>
        <ecNumber evidence="8">2.7.1.156</ecNumber>
        <ecNumber evidence="9">2.7.7.62</ecNumber>
    </recommendedName>
    <alternativeName>
        <fullName evidence="17">Adenosylcobinamide-phosphate guanylyltransferase</fullName>
    </alternativeName>
</protein>
<keyword evidence="12 19" id="KW-0547">Nucleotide-binding</keyword>
<dbReference type="EC" id="2.7.7.62" evidence="9"/>
<dbReference type="GO" id="GO:0043752">
    <property type="term" value="F:adenosylcobinamide kinase activity"/>
    <property type="evidence" value="ECO:0007669"/>
    <property type="project" value="UniProtKB-EC"/>
</dbReference>
<evidence type="ECO:0000256" key="3">
    <source>
        <dbReference type="ARBA" id="ARBA00001522"/>
    </source>
</evidence>
<dbReference type="InterPro" id="IPR003203">
    <property type="entry name" value="CobU/CobP"/>
</dbReference>
<comment type="catalytic activity">
    <reaction evidence="2">
        <text>adenosylcob(III)inamide phosphate + GTP + H(+) = adenosylcob(III)inamide-GDP + diphosphate</text>
        <dbReference type="Rhea" id="RHEA:22712"/>
        <dbReference type="ChEBI" id="CHEBI:15378"/>
        <dbReference type="ChEBI" id="CHEBI:33019"/>
        <dbReference type="ChEBI" id="CHEBI:37565"/>
        <dbReference type="ChEBI" id="CHEBI:58502"/>
        <dbReference type="ChEBI" id="CHEBI:60487"/>
        <dbReference type="EC" id="2.7.7.62"/>
    </reaction>
</comment>
<gene>
    <name evidence="20" type="ordered locus">Sterm_1016</name>
</gene>
<evidence type="ECO:0000256" key="1">
    <source>
        <dbReference type="ARBA" id="ARBA00000312"/>
    </source>
</evidence>
<feature type="binding site" evidence="19">
    <location>
        <begin position="49"/>
        <end position="52"/>
    </location>
    <ligand>
        <name>GTP</name>
        <dbReference type="ChEBI" id="CHEBI:37565"/>
    </ligand>
</feature>
<dbReference type="EC" id="2.7.1.156" evidence="8"/>
<keyword evidence="13" id="KW-0418">Kinase</keyword>
<organism evidence="20 21">
    <name type="scientific">Sebaldella termitidis (strain ATCC 33386 / NCTC 11300)</name>
    <dbReference type="NCBI Taxonomy" id="526218"/>
    <lineage>
        <taxon>Bacteria</taxon>
        <taxon>Fusobacteriati</taxon>
        <taxon>Fusobacteriota</taxon>
        <taxon>Fusobacteriia</taxon>
        <taxon>Fusobacteriales</taxon>
        <taxon>Leptotrichiaceae</taxon>
        <taxon>Sebaldella</taxon>
    </lineage>
</organism>
<reference evidence="20 21" key="2">
    <citation type="journal article" date="2010" name="Stand. Genomic Sci.">
        <title>Complete genome sequence of Sebaldella termitidis type strain (NCTC 11300).</title>
        <authorList>
            <person name="Harmon-Smith M."/>
            <person name="Celia L."/>
            <person name="Chertkov O."/>
            <person name="Lapidus A."/>
            <person name="Copeland A."/>
            <person name="Glavina Del Rio T."/>
            <person name="Nolan M."/>
            <person name="Lucas S."/>
            <person name="Tice H."/>
            <person name="Cheng J.F."/>
            <person name="Han C."/>
            <person name="Detter J.C."/>
            <person name="Bruce D."/>
            <person name="Goodwin L."/>
            <person name="Pitluck S."/>
            <person name="Pati A."/>
            <person name="Liolios K."/>
            <person name="Ivanova N."/>
            <person name="Mavromatis K."/>
            <person name="Mikhailova N."/>
            <person name="Chen A."/>
            <person name="Palaniappan K."/>
            <person name="Land M."/>
            <person name="Hauser L."/>
            <person name="Chang Y.J."/>
            <person name="Jeffries C.D."/>
            <person name="Brettin T."/>
            <person name="Goker M."/>
            <person name="Beck B."/>
            <person name="Bristow J."/>
            <person name="Eisen J.A."/>
            <person name="Markowitz V."/>
            <person name="Hugenholtz P."/>
            <person name="Kyrpides N.C."/>
            <person name="Klenk H.P."/>
            <person name="Chen F."/>
        </authorList>
    </citation>
    <scope>NUCLEOTIDE SEQUENCE [LARGE SCALE GENOMIC DNA]</scope>
    <source>
        <strain evidence="21">ATCC 33386 / NCTC 11300</strain>
    </source>
</reference>
<dbReference type="Pfam" id="PF02283">
    <property type="entry name" value="CobU"/>
    <property type="match status" value="1"/>
</dbReference>
<dbReference type="STRING" id="526218.Sterm_1016"/>
<feature type="active site" description="GMP-histidine intermediate" evidence="18">
    <location>
        <position position="48"/>
    </location>
</feature>
<dbReference type="CDD" id="cd00544">
    <property type="entry name" value="CobU"/>
    <property type="match status" value="1"/>
</dbReference>
<dbReference type="GO" id="GO:0005524">
    <property type="term" value="F:ATP binding"/>
    <property type="evidence" value="ECO:0007669"/>
    <property type="project" value="UniProtKB-KW"/>
</dbReference>
<dbReference type="RefSeq" id="WP_012860480.1">
    <property type="nucleotide sequence ID" value="NC_013517.1"/>
</dbReference>
<dbReference type="GO" id="GO:0008820">
    <property type="term" value="F:cobinamide phosphate guanylyltransferase activity"/>
    <property type="evidence" value="ECO:0007669"/>
    <property type="project" value="UniProtKB-EC"/>
</dbReference>
<dbReference type="UniPathway" id="UPA00148">
    <property type="reaction ID" value="UER00236"/>
</dbReference>
<dbReference type="eggNOG" id="COG2087">
    <property type="taxonomic scope" value="Bacteria"/>
</dbReference>
<dbReference type="SUPFAM" id="SSF52540">
    <property type="entry name" value="P-loop containing nucleoside triphosphate hydrolases"/>
    <property type="match status" value="1"/>
</dbReference>
<evidence type="ECO:0000256" key="19">
    <source>
        <dbReference type="PIRSR" id="PIRSR006135-2"/>
    </source>
</evidence>
<dbReference type="PIRSF" id="PIRSF006135">
    <property type="entry name" value="CobU"/>
    <property type="match status" value="1"/>
</dbReference>
<evidence type="ECO:0000256" key="15">
    <source>
        <dbReference type="ARBA" id="ARBA00023134"/>
    </source>
</evidence>
<evidence type="ECO:0000256" key="14">
    <source>
        <dbReference type="ARBA" id="ARBA00022840"/>
    </source>
</evidence>
<comment type="catalytic activity">
    <reaction evidence="3">
        <text>adenosylcob(III)inamide + GTP = adenosylcob(III)inamide phosphate + GDP + H(+)</text>
        <dbReference type="Rhea" id="RHEA:15765"/>
        <dbReference type="ChEBI" id="CHEBI:2480"/>
        <dbReference type="ChEBI" id="CHEBI:15378"/>
        <dbReference type="ChEBI" id="CHEBI:37565"/>
        <dbReference type="ChEBI" id="CHEBI:58189"/>
        <dbReference type="ChEBI" id="CHEBI:58502"/>
        <dbReference type="EC" id="2.7.1.156"/>
    </reaction>
</comment>
<keyword evidence="21" id="KW-1185">Reference proteome</keyword>
<comment type="function">
    <text evidence="4">Catalyzes ATP-dependent phosphorylation of adenosylcobinamide and addition of GMP to adenosylcobinamide phosphate.</text>
</comment>
<dbReference type="InterPro" id="IPR027417">
    <property type="entry name" value="P-loop_NTPase"/>
</dbReference>
<reference evidence="21" key="1">
    <citation type="submission" date="2009-09" db="EMBL/GenBank/DDBJ databases">
        <title>The complete chromosome of Sebaldella termitidis ATCC 33386.</title>
        <authorList>
            <consortium name="US DOE Joint Genome Institute (JGI-PGF)"/>
            <person name="Lucas S."/>
            <person name="Copeland A."/>
            <person name="Lapidus A."/>
            <person name="Glavina del Rio T."/>
            <person name="Dalin E."/>
            <person name="Tice H."/>
            <person name="Bruce D."/>
            <person name="Goodwin L."/>
            <person name="Pitluck S."/>
            <person name="Kyrpides N."/>
            <person name="Mavromatis K."/>
            <person name="Ivanova N."/>
            <person name="Mikhailova N."/>
            <person name="Sims D."/>
            <person name="Meincke L."/>
            <person name="Brettin T."/>
            <person name="Detter J.C."/>
            <person name="Han C."/>
            <person name="Larimer F."/>
            <person name="Land M."/>
            <person name="Hauser L."/>
            <person name="Markowitz V."/>
            <person name="Cheng J.F."/>
            <person name="Hugenholtz P."/>
            <person name="Woyke T."/>
            <person name="Wu D."/>
            <person name="Eisen J.A."/>
        </authorList>
    </citation>
    <scope>NUCLEOTIDE SEQUENCE [LARGE SCALE GENOMIC DNA]</scope>
    <source>
        <strain evidence="21">ATCC 33386 / NCTC 11300</strain>
    </source>
</reference>
<dbReference type="KEGG" id="str:Sterm_1016"/>
<feature type="binding site" evidence="19">
    <location>
        <begin position="32"/>
        <end position="34"/>
    </location>
    <ligand>
        <name>GTP</name>
        <dbReference type="ChEBI" id="CHEBI:37565"/>
    </ligand>
</feature>
<dbReference type="Proteomes" id="UP000000845">
    <property type="component" value="Chromosome"/>
</dbReference>
<evidence type="ECO:0000256" key="6">
    <source>
        <dbReference type="ARBA" id="ARBA00005159"/>
    </source>
</evidence>
<sequence>MGIIFITGGAKSGKSKFAESLAFKREKRIYLATSVPLDNEMKSRVQKHRKQRGGDWITIEAYKDLGKVLEKTAENIDVILLDCLTNMISNIMFEVYDGNWESIPDYIPEKIQNTVLAEVNKILDFNKVYMGDIILVSNEVGLGLVPENPLGRYFRDIAGSMNQIIAAESDEVYMVVSGIPVKIK</sequence>
<comment type="pathway">
    <text evidence="6">Cofactor biosynthesis; adenosylcobalamin biosynthesis; adenosylcobalamin from cob(II)yrinate a,c-diamide: step 5/7.</text>
</comment>
<dbReference type="HOGENOM" id="CLU_094161_0_2_0"/>
<dbReference type="Gene3D" id="3.40.50.300">
    <property type="entry name" value="P-loop containing nucleotide triphosphate hydrolases"/>
    <property type="match status" value="1"/>
</dbReference>
<accession>D1AFJ9</accession>
<evidence type="ECO:0000256" key="5">
    <source>
        <dbReference type="ARBA" id="ARBA00004692"/>
    </source>
</evidence>
<keyword evidence="10" id="KW-0169">Cobalamin biosynthesis</keyword>
<evidence type="ECO:0000256" key="2">
    <source>
        <dbReference type="ARBA" id="ARBA00000711"/>
    </source>
</evidence>
<evidence type="ECO:0000256" key="7">
    <source>
        <dbReference type="ARBA" id="ARBA00007490"/>
    </source>
</evidence>
<dbReference type="PANTHER" id="PTHR34848:SF1">
    <property type="entry name" value="BIFUNCTIONAL ADENOSYLCOBALAMIN BIOSYNTHESIS PROTEIN COBU"/>
    <property type="match status" value="1"/>
</dbReference>
<keyword evidence="14" id="KW-0067">ATP-binding</keyword>
<proteinExistence type="inferred from homology"/>
<evidence type="ECO:0000256" key="9">
    <source>
        <dbReference type="ARBA" id="ARBA00012523"/>
    </source>
</evidence>
<dbReference type="NCBIfam" id="NF004469">
    <property type="entry name" value="PRK05800.1"/>
    <property type="match status" value="1"/>
</dbReference>
<dbReference type="AlphaFoldDB" id="D1AFJ9"/>
<dbReference type="PANTHER" id="PTHR34848">
    <property type="match status" value="1"/>
</dbReference>
<dbReference type="GO" id="GO:0009236">
    <property type="term" value="P:cobalamin biosynthetic process"/>
    <property type="evidence" value="ECO:0007669"/>
    <property type="project" value="UniProtKB-UniPathway"/>
</dbReference>
<name>D1AFJ9_SEBTE</name>
<comment type="pathway">
    <text evidence="5">Cofactor biosynthesis; adenosylcobalamin biosynthesis; adenosylcobalamin from cob(II)yrinate a,c-diamide: step 6/7.</text>
</comment>
<evidence type="ECO:0000256" key="4">
    <source>
        <dbReference type="ARBA" id="ARBA00003889"/>
    </source>
</evidence>
<evidence type="ECO:0000256" key="8">
    <source>
        <dbReference type="ARBA" id="ARBA00012016"/>
    </source>
</evidence>
<feature type="binding site" evidence="19">
    <location>
        <position position="60"/>
    </location>
    <ligand>
        <name>GTP</name>
        <dbReference type="ChEBI" id="CHEBI:37565"/>
    </ligand>
</feature>
<dbReference type="EMBL" id="CP001739">
    <property type="protein sequence ID" value="ACZ07884.1"/>
    <property type="molecule type" value="Genomic_DNA"/>
</dbReference>
<evidence type="ECO:0000256" key="12">
    <source>
        <dbReference type="ARBA" id="ARBA00022741"/>
    </source>
</evidence>
<keyword evidence="20" id="KW-0548">Nucleotidyltransferase</keyword>
<comment type="catalytic activity">
    <reaction evidence="1">
        <text>adenosylcob(III)inamide + ATP = adenosylcob(III)inamide phosphate + ADP + H(+)</text>
        <dbReference type="Rhea" id="RHEA:15769"/>
        <dbReference type="ChEBI" id="CHEBI:2480"/>
        <dbReference type="ChEBI" id="CHEBI:15378"/>
        <dbReference type="ChEBI" id="CHEBI:30616"/>
        <dbReference type="ChEBI" id="CHEBI:58502"/>
        <dbReference type="ChEBI" id="CHEBI:456216"/>
        <dbReference type="EC" id="2.7.1.156"/>
    </reaction>
</comment>
<evidence type="ECO:0000256" key="13">
    <source>
        <dbReference type="ARBA" id="ARBA00022777"/>
    </source>
</evidence>
<evidence type="ECO:0000256" key="16">
    <source>
        <dbReference type="ARBA" id="ARBA00029570"/>
    </source>
</evidence>
<evidence type="ECO:0000256" key="11">
    <source>
        <dbReference type="ARBA" id="ARBA00022679"/>
    </source>
</evidence>
<keyword evidence="11 20" id="KW-0808">Transferase</keyword>
<feature type="binding site" evidence="19">
    <location>
        <position position="82"/>
    </location>
    <ligand>
        <name>GTP</name>
        <dbReference type="ChEBI" id="CHEBI:37565"/>
    </ligand>
</feature>
<evidence type="ECO:0000313" key="21">
    <source>
        <dbReference type="Proteomes" id="UP000000845"/>
    </source>
</evidence>
<evidence type="ECO:0000256" key="17">
    <source>
        <dbReference type="ARBA" id="ARBA00030571"/>
    </source>
</evidence>
<dbReference type="GO" id="GO:0005525">
    <property type="term" value="F:GTP binding"/>
    <property type="evidence" value="ECO:0007669"/>
    <property type="project" value="UniProtKB-KW"/>
</dbReference>
<comment type="similarity">
    <text evidence="7">Belongs to the CobU/CobP family.</text>
</comment>
<evidence type="ECO:0000256" key="10">
    <source>
        <dbReference type="ARBA" id="ARBA00022573"/>
    </source>
</evidence>
<feature type="binding site" evidence="19">
    <location>
        <begin position="8"/>
        <end position="15"/>
    </location>
    <ligand>
        <name>GTP</name>
        <dbReference type="ChEBI" id="CHEBI:37565"/>
    </ligand>
</feature>